<reference evidence="4" key="1">
    <citation type="journal article" date="2023" name="Front. Mar. Sci.">
        <title>A new Merluccius polli reference genome to investigate the effects of global change in West African waters.</title>
        <authorList>
            <person name="Mateo J.L."/>
            <person name="Blanco-Fernandez C."/>
            <person name="Garcia-Vazquez E."/>
            <person name="Machado-Schiaffino G."/>
        </authorList>
    </citation>
    <scope>NUCLEOTIDE SEQUENCE</scope>
    <source>
        <strain evidence="4">C29</strain>
        <tissue evidence="4">Fin</tissue>
    </source>
</reference>
<protein>
    <submittedName>
        <fullName evidence="4">Uncharacterized protein</fullName>
    </submittedName>
</protein>
<sequence length="311" mass="35183">MEAVSAIQGGTVPEQVKVVDQANVVFSAGRLEPEGLKTVGKVYRWPRSANSVVPWWRSLLLSPKLRGAKLTFLFTFMVMVLDVYGGGSNTSNTITLMVMVLDVENAKVVFGNPQWSFSAITSGPEGQESPHDLQEDTFIQWRGRMDEPCERMDEQQRTPLSNQQLAQLIRSLILVEQSQEPSILTSDLKYLQEDLQLKKANVFRSIPYSRFGSNRDAHCYRKAYPHLLAFKVSCQEWGQVLLRSGQWDSALEYGLMAWRYTGELPQWDTAGHNALREQCFAALAAHCLSALRRRGNATEPAKGRELLRRYV</sequence>
<dbReference type="GO" id="GO:0070628">
    <property type="term" value="F:proteasome binding"/>
    <property type="evidence" value="ECO:0007669"/>
    <property type="project" value="TreeGrafter"/>
</dbReference>
<dbReference type="EMBL" id="JAOPHQ010000579">
    <property type="protein sequence ID" value="KAK0154170.1"/>
    <property type="molecule type" value="Genomic_DNA"/>
</dbReference>
<name>A0AA47N9J7_MERPO</name>
<dbReference type="Gene3D" id="1.20.58.1590">
    <property type="entry name" value="Tethering factor for nuclear proteasome Cut8/Sts1"/>
    <property type="match status" value="1"/>
</dbReference>
<gene>
    <name evidence="4" type="ORF">N1851_003739</name>
</gene>
<dbReference type="Proteomes" id="UP001174136">
    <property type="component" value="Unassembled WGS sequence"/>
</dbReference>
<evidence type="ECO:0000256" key="3">
    <source>
        <dbReference type="ARBA" id="ARBA00023242"/>
    </source>
</evidence>
<dbReference type="GO" id="GO:0031144">
    <property type="term" value="P:proteasome localization"/>
    <property type="evidence" value="ECO:0007669"/>
    <property type="project" value="InterPro"/>
</dbReference>
<dbReference type="GO" id="GO:0031965">
    <property type="term" value="C:nuclear membrane"/>
    <property type="evidence" value="ECO:0007669"/>
    <property type="project" value="TreeGrafter"/>
</dbReference>
<organism evidence="4 5">
    <name type="scientific">Merluccius polli</name>
    <name type="common">Benguela hake</name>
    <name type="synonym">Merluccius cadenati</name>
    <dbReference type="NCBI Taxonomy" id="89951"/>
    <lineage>
        <taxon>Eukaryota</taxon>
        <taxon>Metazoa</taxon>
        <taxon>Chordata</taxon>
        <taxon>Craniata</taxon>
        <taxon>Vertebrata</taxon>
        <taxon>Euteleostomi</taxon>
        <taxon>Actinopterygii</taxon>
        <taxon>Neopterygii</taxon>
        <taxon>Teleostei</taxon>
        <taxon>Neoteleostei</taxon>
        <taxon>Acanthomorphata</taxon>
        <taxon>Zeiogadaria</taxon>
        <taxon>Gadariae</taxon>
        <taxon>Gadiformes</taxon>
        <taxon>Gadoidei</taxon>
        <taxon>Merlucciidae</taxon>
        <taxon>Merluccius</taxon>
    </lineage>
</organism>
<dbReference type="InterPro" id="IPR038422">
    <property type="entry name" value="Cut8/Sts1_sf"/>
</dbReference>
<comment type="caution">
    <text evidence="4">The sequence shown here is derived from an EMBL/GenBank/DDBJ whole genome shotgun (WGS) entry which is preliminary data.</text>
</comment>
<dbReference type="PANTHER" id="PTHR28032">
    <property type="entry name" value="FI02826P"/>
    <property type="match status" value="1"/>
</dbReference>
<evidence type="ECO:0000313" key="5">
    <source>
        <dbReference type="Proteomes" id="UP001174136"/>
    </source>
</evidence>
<proteinExistence type="inferred from homology"/>
<dbReference type="InterPro" id="IPR013868">
    <property type="entry name" value="Cut8/Sts1_fam"/>
</dbReference>
<dbReference type="PANTHER" id="PTHR28032:SF1">
    <property type="entry name" value="FI02826P"/>
    <property type="match status" value="1"/>
</dbReference>
<keyword evidence="3" id="KW-0539">Nucleus</keyword>
<keyword evidence="5" id="KW-1185">Reference proteome</keyword>
<dbReference type="Pfam" id="PF08559">
    <property type="entry name" value="Cut8"/>
    <property type="match status" value="1"/>
</dbReference>
<comment type="subcellular location">
    <subcellularLocation>
        <location evidence="1">Nucleus</location>
    </subcellularLocation>
</comment>
<accession>A0AA47N9J7</accession>
<evidence type="ECO:0000313" key="4">
    <source>
        <dbReference type="EMBL" id="KAK0154170.1"/>
    </source>
</evidence>
<dbReference type="GO" id="GO:0071630">
    <property type="term" value="P:nuclear protein quality control by the ubiquitin-proteasome system"/>
    <property type="evidence" value="ECO:0007669"/>
    <property type="project" value="InterPro"/>
</dbReference>
<evidence type="ECO:0000256" key="2">
    <source>
        <dbReference type="ARBA" id="ARBA00006199"/>
    </source>
</evidence>
<evidence type="ECO:0000256" key="1">
    <source>
        <dbReference type="ARBA" id="ARBA00004123"/>
    </source>
</evidence>
<comment type="similarity">
    <text evidence="2">Belongs to the cut8/STS1 family.</text>
</comment>
<dbReference type="AlphaFoldDB" id="A0AA47N9J7"/>